<sequence>MYPKTKKMIQQLIEDEVIPGANFGFITTNERLEYHAGSAAILPKREAIKENQVYDVASLTKVFLTATIFLQLWQEGKLAPDDKVSRYLTDFTDQKVTLRHLLTHTSGIEGYIPNRNTLSASELREAILHLPVGKLFEKEVRYTDIGFILLGFIIEVIEKDSLDNVFAGRISGPLNLTDSSYHPRDKQACAPTEMDPKRGMIRGDVHDPKAYILGNHCGSAGLFSTLTDCLTFSQMILNRGELNRKRILNEKTVLLLLKDWTPNGKLNRSLGWDIKTKGSKNYLFHTGFTGTFIILDILQKTAFVFLSNRVHPTNDNKSDYLNQRDRLVDCYLAEKETMKNQIDFRRSKSDE</sequence>
<dbReference type="RefSeq" id="WP_034545776.1">
    <property type="nucleotide sequence ID" value="NZ_FSRN01000001.1"/>
</dbReference>
<organism evidence="3 4">
    <name type="scientific">Carnobacterium alterfunditum</name>
    <dbReference type="NCBI Taxonomy" id="28230"/>
    <lineage>
        <taxon>Bacteria</taxon>
        <taxon>Bacillati</taxon>
        <taxon>Bacillota</taxon>
        <taxon>Bacilli</taxon>
        <taxon>Lactobacillales</taxon>
        <taxon>Carnobacteriaceae</taxon>
        <taxon>Carnobacterium</taxon>
    </lineage>
</organism>
<proteinExistence type="predicted"/>
<evidence type="ECO:0000313" key="4">
    <source>
        <dbReference type="Proteomes" id="UP000184758"/>
    </source>
</evidence>
<dbReference type="InterPro" id="IPR001466">
    <property type="entry name" value="Beta-lactam-related"/>
</dbReference>
<dbReference type="SUPFAM" id="SSF56601">
    <property type="entry name" value="beta-lactamase/transpeptidase-like"/>
    <property type="match status" value="1"/>
</dbReference>
<dbReference type="InterPro" id="IPR012338">
    <property type="entry name" value="Beta-lactam/transpept-like"/>
</dbReference>
<dbReference type="eggNOG" id="COG1680">
    <property type="taxonomic scope" value="Bacteria"/>
</dbReference>
<protein>
    <submittedName>
        <fullName evidence="3">CubicO group peptidase, beta-lactamase class C family</fullName>
    </submittedName>
</protein>
<accession>A0A1N6HT10</accession>
<dbReference type="Gene3D" id="3.40.710.10">
    <property type="entry name" value="DD-peptidase/beta-lactamase superfamily"/>
    <property type="match status" value="1"/>
</dbReference>
<dbReference type="Pfam" id="PF00144">
    <property type="entry name" value="Beta-lactamase"/>
    <property type="match status" value="1"/>
</dbReference>
<dbReference type="AlphaFoldDB" id="A0A1N6HT10"/>
<dbReference type="GO" id="GO:0016787">
    <property type="term" value="F:hydrolase activity"/>
    <property type="evidence" value="ECO:0007669"/>
    <property type="project" value="UniProtKB-KW"/>
</dbReference>
<feature type="domain" description="Beta-lactamase-related" evidence="2">
    <location>
        <begin position="7"/>
        <end position="324"/>
    </location>
</feature>
<name>A0A1N6HT10_9LACT</name>
<reference evidence="4" key="1">
    <citation type="submission" date="2016-11" db="EMBL/GenBank/DDBJ databases">
        <authorList>
            <person name="Varghese N."/>
            <person name="Submissions S."/>
        </authorList>
    </citation>
    <scope>NUCLEOTIDE SEQUENCE [LARGE SCALE GENOMIC DNA]</scope>
    <source>
        <strain evidence="4">313</strain>
    </source>
</reference>
<keyword evidence="1" id="KW-0378">Hydrolase</keyword>
<dbReference type="PANTHER" id="PTHR43283">
    <property type="entry name" value="BETA-LACTAMASE-RELATED"/>
    <property type="match status" value="1"/>
</dbReference>
<evidence type="ECO:0000313" key="3">
    <source>
        <dbReference type="EMBL" id="SIO22789.1"/>
    </source>
</evidence>
<evidence type="ECO:0000256" key="1">
    <source>
        <dbReference type="ARBA" id="ARBA00022801"/>
    </source>
</evidence>
<dbReference type="EMBL" id="FSRN01000001">
    <property type="protein sequence ID" value="SIO22789.1"/>
    <property type="molecule type" value="Genomic_DNA"/>
</dbReference>
<dbReference type="PANTHER" id="PTHR43283:SF11">
    <property type="entry name" value="BETA-LACTAMASE-RELATED DOMAIN-CONTAINING PROTEIN"/>
    <property type="match status" value="1"/>
</dbReference>
<gene>
    <name evidence="3" type="ORF">SAMN05878443_2052</name>
</gene>
<dbReference type="OrthoDB" id="9803467at2"/>
<evidence type="ECO:0000259" key="2">
    <source>
        <dbReference type="Pfam" id="PF00144"/>
    </source>
</evidence>
<dbReference type="Proteomes" id="UP000184758">
    <property type="component" value="Unassembled WGS sequence"/>
</dbReference>
<keyword evidence="4" id="KW-1185">Reference proteome</keyword>
<dbReference type="InterPro" id="IPR050789">
    <property type="entry name" value="Diverse_Enzym_Activities"/>
</dbReference>
<dbReference type="STRING" id="28230.SAMN05878443_2052"/>